<evidence type="ECO:0000256" key="1">
    <source>
        <dbReference type="ARBA" id="ARBA00022614"/>
    </source>
</evidence>
<evidence type="ECO:0000313" key="3">
    <source>
        <dbReference type="EMBL" id="GJT90792.1"/>
    </source>
</evidence>
<dbReference type="InterPro" id="IPR032675">
    <property type="entry name" value="LRR_dom_sf"/>
</dbReference>
<sequence length="658" mass="73933">MENEEDPVSKQQISDAQAFGWRTSSGKQLIGGQEATAQEALELLIGLAGTELRFFRRQLVEVVGIEGTCTWDDDEEVATVLFVLAQRTEQSSVVTDGLIHSAGSPAANHQRFFATRIRVALTSGSTQEPEKSQHDPPTVVPQILNPVIRSGLVAPKINPSRLQKHKRKLLLPSTNPNHQIEWVKKQVPTWQEIEALAAVVSSVAIDVETSTVIDLGASQVLKKLKFLSLIQSNLTTFDFRITPNLETLSLIRFYNLKELFMPVCCQKLKHLVISGSKLITFDLGLTPNLETLSLLDCPNLKFLYLSKSRLRSLDLELIPNLEMLELYNCADFVELQVSAPYLNDCADFVELQVSAPCPNLKFLNLSKSRLRSLDLELIPNLEKLELYNCADFVELQVSAPLSAPCPNLKILNLSKSRLRSLDLELIPNLEKLYLNDCADFVELQVSAPCPNLKFLYFSESRLRSLDLELIPNLEKLELYNCADFVELQVSVACLNLKFLYLSKSRLRSLDLELIPNLEVLDLNDCADFVELQVSAPCPNLKFLNLSKSRLRSLDLELIPNLERLDLARCHELVDINAPVGCLKKVVDLNLCGCARLEKLPRDLGQCGCLEELDITHTRISHLPQGVFRLKGLLIHASLELLQLYDFPSEIRTTTESIW</sequence>
<reference evidence="3" key="1">
    <citation type="journal article" date="2022" name="Int. J. Mol. Sci.">
        <title>Draft Genome of Tanacetum Coccineum: Genomic Comparison of Closely Related Tanacetum-Family Plants.</title>
        <authorList>
            <person name="Yamashiro T."/>
            <person name="Shiraishi A."/>
            <person name="Nakayama K."/>
            <person name="Satake H."/>
        </authorList>
    </citation>
    <scope>NUCLEOTIDE SEQUENCE</scope>
</reference>
<proteinExistence type="predicted"/>
<dbReference type="Gene3D" id="3.80.10.10">
    <property type="entry name" value="Ribonuclease Inhibitor"/>
    <property type="match status" value="2"/>
</dbReference>
<reference evidence="3" key="2">
    <citation type="submission" date="2022-01" db="EMBL/GenBank/DDBJ databases">
        <authorList>
            <person name="Yamashiro T."/>
            <person name="Shiraishi A."/>
            <person name="Satake H."/>
            <person name="Nakayama K."/>
        </authorList>
    </citation>
    <scope>NUCLEOTIDE SEQUENCE</scope>
</reference>
<dbReference type="SUPFAM" id="SSF52058">
    <property type="entry name" value="L domain-like"/>
    <property type="match status" value="1"/>
</dbReference>
<dbReference type="SUPFAM" id="SSF52047">
    <property type="entry name" value="RNI-like"/>
    <property type="match status" value="1"/>
</dbReference>
<dbReference type="InterPro" id="IPR050333">
    <property type="entry name" value="SLRP"/>
</dbReference>
<accession>A0ABQ5HU56</accession>
<keyword evidence="1" id="KW-0433">Leucine-rich repeat</keyword>
<gene>
    <name evidence="3" type="ORF">Tco_1079637</name>
</gene>
<dbReference type="PANTHER" id="PTHR45712">
    <property type="entry name" value="AGAP008170-PA"/>
    <property type="match status" value="1"/>
</dbReference>
<keyword evidence="4" id="KW-1185">Reference proteome</keyword>
<dbReference type="EMBL" id="BQNB010019955">
    <property type="protein sequence ID" value="GJT90792.1"/>
    <property type="molecule type" value="Genomic_DNA"/>
</dbReference>
<name>A0ABQ5HU56_9ASTR</name>
<evidence type="ECO:0000256" key="2">
    <source>
        <dbReference type="ARBA" id="ARBA00022737"/>
    </source>
</evidence>
<organism evidence="3 4">
    <name type="scientific">Tanacetum coccineum</name>
    <dbReference type="NCBI Taxonomy" id="301880"/>
    <lineage>
        <taxon>Eukaryota</taxon>
        <taxon>Viridiplantae</taxon>
        <taxon>Streptophyta</taxon>
        <taxon>Embryophyta</taxon>
        <taxon>Tracheophyta</taxon>
        <taxon>Spermatophyta</taxon>
        <taxon>Magnoliopsida</taxon>
        <taxon>eudicotyledons</taxon>
        <taxon>Gunneridae</taxon>
        <taxon>Pentapetalae</taxon>
        <taxon>asterids</taxon>
        <taxon>campanulids</taxon>
        <taxon>Asterales</taxon>
        <taxon>Asteraceae</taxon>
        <taxon>Asteroideae</taxon>
        <taxon>Anthemideae</taxon>
        <taxon>Anthemidinae</taxon>
        <taxon>Tanacetum</taxon>
    </lineage>
</organism>
<keyword evidence="2" id="KW-0677">Repeat</keyword>
<evidence type="ECO:0000313" key="4">
    <source>
        <dbReference type="Proteomes" id="UP001151760"/>
    </source>
</evidence>
<comment type="caution">
    <text evidence="3">The sequence shown here is derived from an EMBL/GenBank/DDBJ whole genome shotgun (WGS) entry which is preliminary data.</text>
</comment>
<dbReference type="PANTHER" id="PTHR45712:SF22">
    <property type="entry name" value="INSULIN-LIKE GROWTH FACTOR-BINDING PROTEIN COMPLEX ACID LABILE SUBUNIT"/>
    <property type="match status" value="1"/>
</dbReference>
<dbReference type="Proteomes" id="UP001151760">
    <property type="component" value="Unassembled WGS sequence"/>
</dbReference>
<protein>
    <submittedName>
        <fullName evidence="3">Suppressor of npr1-1, constitutive 1-like protein isoform X1</fullName>
    </submittedName>
</protein>